<dbReference type="STRING" id="71139.A0A059C4D8"/>
<evidence type="ECO:0000313" key="7">
    <source>
        <dbReference type="EMBL" id="KCW73036.1"/>
    </source>
</evidence>
<dbReference type="Pfam" id="PF02362">
    <property type="entry name" value="B3"/>
    <property type="match status" value="1"/>
</dbReference>
<dbReference type="PANTHER" id="PTHR31391">
    <property type="entry name" value="B3 DOMAIN-CONTAINING PROTEIN OS11G0197600-RELATED"/>
    <property type="match status" value="1"/>
</dbReference>
<dbReference type="InterPro" id="IPR015300">
    <property type="entry name" value="DNA-bd_pseudobarrel_sf"/>
</dbReference>
<gene>
    <name evidence="7" type="ORF">EUGRSUZ_E01478</name>
</gene>
<dbReference type="SMART" id="SM01019">
    <property type="entry name" value="B3"/>
    <property type="match status" value="1"/>
</dbReference>
<keyword evidence="4" id="KW-0804">Transcription</keyword>
<dbReference type="Gene3D" id="2.40.330.10">
    <property type="entry name" value="DNA-binding pseudobarrel domain"/>
    <property type="match status" value="1"/>
</dbReference>
<evidence type="ECO:0000256" key="4">
    <source>
        <dbReference type="ARBA" id="ARBA00023163"/>
    </source>
</evidence>
<evidence type="ECO:0000256" key="3">
    <source>
        <dbReference type="ARBA" id="ARBA00023125"/>
    </source>
</evidence>
<protein>
    <recommendedName>
        <fullName evidence="6">TF-B3 domain-containing protein</fullName>
    </recommendedName>
</protein>
<dbReference type="InterPro" id="IPR003340">
    <property type="entry name" value="B3_DNA-bd"/>
</dbReference>
<evidence type="ECO:0000259" key="6">
    <source>
        <dbReference type="PROSITE" id="PS50863"/>
    </source>
</evidence>
<dbReference type="GO" id="GO:0005634">
    <property type="term" value="C:nucleus"/>
    <property type="evidence" value="ECO:0007669"/>
    <property type="project" value="UniProtKB-SubCell"/>
</dbReference>
<evidence type="ECO:0000256" key="1">
    <source>
        <dbReference type="ARBA" id="ARBA00004123"/>
    </source>
</evidence>
<sequence>MERAKAVQSSLSPQFPSFVKRKLPSHVTRVFWMGLPKQFCDPHLLKEDATIELEDESGDVYETKYLWAKTGLSGGWRGFSIAHSIMEGNAVVFQLVMPTQFKGFRLQMILYSDTSLFMTELAPDNIREDGLKIRSTHYRSVADHPKTNSDDRVSNGLHGIQFSESVIDFGGVPSIEDFSIITKGLVIDSELSKHLRGKFYELCRSRKTFLHARLLEGLHCKLAAGIISETVNIADAIRGARITTSTEDFSVWATTLKAFEDLGMDVGFLRARLGRLISLSLALKRCKEPKSARARAAEERSRFEAELTEEPGLERDGLDIEDAWRRTAHETSYSWKL</sequence>
<dbReference type="AlphaFoldDB" id="A0A059C4D8"/>
<dbReference type="CDD" id="cd10017">
    <property type="entry name" value="B3_DNA"/>
    <property type="match status" value="1"/>
</dbReference>
<proteinExistence type="predicted"/>
<dbReference type="PROSITE" id="PS50863">
    <property type="entry name" value="B3"/>
    <property type="match status" value="1"/>
</dbReference>
<reference evidence="7" key="1">
    <citation type="submission" date="2013-07" db="EMBL/GenBank/DDBJ databases">
        <title>The genome of Eucalyptus grandis.</title>
        <authorList>
            <person name="Schmutz J."/>
            <person name="Hayes R."/>
            <person name="Myburg A."/>
            <person name="Tuskan G."/>
            <person name="Grattapaglia D."/>
            <person name="Rokhsar D.S."/>
        </authorList>
    </citation>
    <scope>NUCLEOTIDE SEQUENCE</scope>
    <source>
        <tissue evidence="7">Leaf extractions</tissue>
    </source>
</reference>
<dbReference type="GO" id="GO:0003677">
    <property type="term" value="F:DNA binding"/>
    <property type="evidence" value="ECO:0007669"/>
    <property type="project" value="UniProtKB-KW"/>
</dbReference>
<organism evidence="7">
    <name type="scientific">Eucalyptus grandis</name>
    <name type="common">Flooded gum</name>
    <dbReference type="NCBI Taxonomy" id="71139"/>
    <lineage>
        <taxon>Eukaryota</taxon>
        <taxon>Viridiplantae</taxon>
        <taxon>Streptophyta</taxon>
        <taxon>Embryophyta</taxon>
        <taxon>Tracheophyta</taxon>
        <taxon>Spermatophyta</taxon>
        <taxon>Magnoliopsida</taxon>
        <taxon>eudicotyledons</taxon>
        <taxon>Gunneridae</taxon>
        <taxon>Pentapetalae</taxon>
        <taxon>rosids</taxon>
        <taxon>malvids</taxon>
        <taxon>Myrtales</taxon>
        <taxon>Myrtaceae</taxon>
        <taxon>Myrtoideae</taxon>
        <taxon>Eucalypteae</taxon>
        <taxon>Eucalyptus</taxon>
    </lineage>
</organism>
<dbReference type="PANTHER" id="PTHR31391:SF101">
    <property type="entry name" value="B3 DOMAIN-CONTAINING PROTEIN OS01G0234100"/>
    <property type="match status" value="1"/>
</dbReference>
<evidence type="ECO:0000256" key="2">
    <source>
        <dbReference type="ARBA" id="ARBA00023015"/>
    </source>
</evidence>
<comment type="subcellular location">
    <subcellularLocation>
        <location evidence="1">Nucleus</location>
    </subcellularLocation>
</comment>
<feature type="domain" description="TF-B3" evidence="6">
    <location>
        <begin position="18"/>
        <end position="114"/>
    </location>
</feature>
<dbReference type="OMA" id="HIISCVR"/>
<dbReference type="InterPro" id="IPR044837">
    <property type="entry name" value="REM16-like"/>
</dbReference>
<keyword evidence="5" id="KW-0539">Nucleus</keyword>
<name>A0A059C4D8_EUCGR</name>
<dbReference type="Gramene" id="KCW73036">
    <property type="protein sequence ID" value="KCW73036"/>
    <property type="gene ID" value="EUGRSUZ_E01478"/>
</dbReference>
<dbReference type="EMBL" id="KK198757">
    <property type="protein sequence ID" value="KCW73036.1"/>
    <property type="molecule type" value="Genomic_DNA"/>
</dbReference>
<keyword evidence="2" id="KW-0805">Transcription regulation</keyword>
<dbReference type="InParanoid" id="A0A059C4D8"/>
<keyword evidence="3" id="KW-0238">DNA-binding</keyword>
<dbReference type="SUPFAM" id="SSF101936">
    <property type="entry name" value="DNA-binding pseudobarrel domain"/>
    <property type="match status" value="1"/>
</dbReference>
<accession>A0A059C4D8</accession>
<evidence type="ECO:0000256" key="5">
    <source>
        <dbReference type="ARBA" id="ARBA00023242"/>
    </source>
</evidence>